<organism evidence="10 11">
    <name type="scientific">Amphibalanus amphitrite</name>
    <name type="common">Striped barnacle</name>
    <name type="synonym">Balanus amphitrite</name>
    <dbReference type="NCBI Taxonomy" id="1232801"/>
    <lineage>
        <taxon>Eukaryota</taxon>
        <taxon>Metazoa</taxon>
        <taxon>Ecdysozoa</taxon>
        <taxon>Arthropoda</taxon>
        <taxon>Crustacea</taxon>
        <taxon>Multicrustacea</taxon>
        <taxon>Cirripedia</taxon>
        <taxon>Thoracica</taxon>
        <taxon>Thoracicalcarea</taxon>
        <taxon>Balanomorpha</taxon>
        <taxon>Balanoidea</taxon>
        <taxon>Balanidae</taxon>
        <taxon>Amphibalaninae</taxon>
        <taxon>Amphibalanus</taxon>
    </lineage>
</organism>
<comment type="similarity">
    <text evidence="2">Belongs to the pyrroline-5-carboxylate reductase family.</text>
</comment>
<dbReference type="FunFam" id="1.10.3730.10:FF:000001">
    <property type="entry name" value="Pyrroline-5-carboxylate reductase"/>
    <property type="match status" value="1"/>
</dbReference>
<dbReference type="OrthoDB" id="6356350at2759"/>
<accession>A0A6A4W673</accession>
<dbReference type="InterPro" id="IPR036291">
    <property type="entry name" value="NAD(P)-bd_dom_sf"/>
</dbReference>
<dbReference type="AlphaFoldDB" id="A0A6A4W673"/>
<evidence type="ECO:0000256" key="1">
    <source>
        <dbReference type="ARBA" id="ARBA00005205"/>
    </source>
</evidence>
<evidence type="ECO:0000256" key="3">
    <source>
        <dbReference type="ARBA" id="ARBA00012855"/>
    </source>
</evidence>
<dbReference type="InterPro" id="IPR000304">
    <property type="entry name" value="Pyrroline-COOH_reductase"/>
</dbReference>
<feature type="domain" description="Pyrroline-5-carboxylate reductase catalytic N-terminal" evidence="8">
    <location>
        <begin position="502"/>
        <end position="596"/>
    </location>
</feature>
<evidence type="ECO:0000259" key="8">
    <source>
        <dbReference type="Pfam" id="PF03807"/>
    </source>
</evidence>
<feature type="region of interest" description="Disordered" evidence="7">
    <location>
        <begin position="364"/>
        <end position="396"/>
    </location>
</feature>
<dbReference type="InterPro" id="IPR028939">
    <property type="entry name" value="P5C_Rdtase_cat_N"/>
</dbReference>
<dbReference type="Proteomes" id="UP000440578">
    <property type="component" value="Unassembled WGS sequence"/>
</dbReference>
<feature type="compositionally biased region" description="Basic and acidic residues" evidence="7">
    <location>
        <begin position="276"/>
        <end position="292"/>
    </location>
</feature>
<dbReference type="GO" id="GO:0055129">
    <property type="term" value="P:L-proline biosynthetic process"/>
    <property type="evidence" value="ECO:0007669"/>
    <property type="project" value="UniProtKB-UniPathway"/>
</dbReference>
<dbReference type="InterPro" id="IPR008927">
    <property type="entry name" value="6-PGluconate_DH-like_C_sf"/>
</dbReference>
<dbReference type="UniPathway" id="UPA00098">
    <property type="reaction ID" value="UER00361"/>
</dbReference>
<evidence type="ECO:0000256" key="5">
    <source>
        <dbReference type="ARBA" id="ARBA00022857"/>
    </source>
</evidence>
<reference evidence="10 11" key="1">
    <citation type="submission" date="2019-07" db="EMBL/GenBank/DDBJ databases">
        <title>Draft genome assembly of a fouling barnacle, Amphibalanus amphitrite (Darwin, 1854): The first reference genome for Thecostraca.</title>
        <authorList>
            <person name="Kim W."/>
        </authorList>
    </citation>
    <scope>NUCLEOTIDE SEQUENCE [LARGE SCALE GENOMIC DNA]</scope>
    <source>
        <strain evidence="10">SNU_AA5</strain>
        <tissue evidence="10">Soma without cirri and trophi</tissue>
    </source>
</reference>
<protein>
    <recommendedName>
        <fullName evidence="3">pyrroline-5-carboxylate reductase</fullName>
        <ecNumber evidence="3">1.5.1.2</ecNumber>
    </recommendedName>
</protein>
<dbReference type="SUPFAM" id="SSF51735">
    <property type="entry name" value="NAD(P)-binding Rossmann-fold domains"/>
    <property type="match status" value="1"/>
</dbReference>
<dbReference type="HAMAP" id="MF_01925">
    <property type="entry name" value="P5C_reductase"/>
    <property type="match status" value="1"/>
</dbReference>
<sequence length="777" mass="85160">MSPTDSCPTFNWTNSGDPVAVVEEEEGEGEYAEPRRFFKQFRRYASLKNLSGVVALDLICYALGSCRRAAWVADRVEAEVQAAERDATVSAAEQKVLHLLTPEVMKGQILQGLDQRRLQPGETPREYVEALKSQIQQVMPELTAESLDRMTIVQAIKGAPEVWSHKLGEGDLSSLDQLVTHMTLLHGKQRSAARRCQETGRSEVREPAATVCRCVVTDGAVEDFEDSLDEEVMPFLDQVKTQADLSHLSTVDQEKLKAVLDQSDVEMSASIIQTRRAKEKEHEEGGEEEGKGAKGVPDVDEVEANVVQVMVQDEGDEEVAHAVPIRVEAKQDSHVQIIASGEPPSKVVKLDNSEEYYVINQAEAEQMEEEERSSQHDTSQDLDSTRGYSKKPQKYRRQWEEHPMLASWLMMLPGNHYRAWCRQCGCPLITQLKVLLDHARCRKHTRREGRAPVDPPVQHGGRLGAASKAGTWGKTDANSQQLDVSYGDSDRVTYSIGLGNQKVGFIGAGKISQAIATGMMNKGLTSSSCIQVSSPSDRNQGIWKRWKCKTMHDNNALIRQCDVVFLAVAPAELESLVAALEPPNDGVERCFISTVSGVSQERLTQMLSEVMPDEPIYVIRCVPSKTVAIGEGICVYSAPHDLPHTWLLTMETVFSALGLCQKVEEHMMNVHSAAFGSGPAYVAAFIDALATGAANHGVRWEDAVQMAAQVTQGTAAMILTQGLTPAVVRRDAAAPGGNTISGLMALQRGGMEFAVMSAVDEATKRAKELGNVGEQQQ</sequence>
<keyword evidence="5" id="KW-0521">NADP</keyword>
<dbReference type="InterPro" id="IPR029036">
    <property type="entry name" value="P5CR_dimer"/>
</dbReference>
<evidence type="ECO:0000256" key="7">
    <source>
        <dbReference type="SAM" id="MobiDB-lite"/>
    </source>
</evidence>
<evidence type="ECO:0000256" key="2">
    <source>
        <dbReference type="ARBA" id="ARBA00005525"/>
    </source>
</evidence>
<dbReference type="Gene3D" id="3.40.50.720">
    <property type="entry name" value="NAD(P)-binding Rossmann-like Domain"/>
    <property type="match status" value="1"/>
</dbReference>
<keyword evidence="11" id="KW-1185">Reference proteome</keyword>
<dbReference type="Gene3D" id="1.10.3730.10">
    <property type="entry name" value="ProC C-terminal domain-like"/>
    <property type="match status" value="1"/>
</dbReference>
<evidence type="ECO:0000256" key="4">
    <source>
        <dbReference type="ARBA" id="ARBA00022650"/>
    </source>
</evidence>
<name>A0A6A4W673_AMPAM</name>
<dbReference type="EC" id="1.5.1.2" evidence="3"/>
<dbReference type="GO" id="GO:0004735">
    <property type="term" value="F:pyrroline-5-carboxylate reductase activity"/>
    <property type="evidence" value="ECO:0007669"/>
    <property type="project" value="UniProtKB-EC"/>
</dbReference>
<gene>
    <name evidence="10" type="primary">PYCR3_5</name>
    <name evidence="10" type="ORF">FJT64_026766</name>
</gene>
<keyword evidence="6" id="KW-0560">Oxidoreductase</keyword>
<dbReference type="Pfam" id="PF14748">
    <property type="entry name" value="P5CR_dimer"/>
    <property type="match status" value="1"/>
</dbReference>
<dbReference type="PANTHER" id="PTHR11645">
    <property type="entry name" value="PYRROLINE-5-CARBOXYLATE REDUCTASE"/>
    <property type="match status" value="1"/>
</dbReference>
<evidence type="ECO:0000259" key="9">
    <source>
        <dbReference type="Pfam" id="PF14748"/>
    </source>
</evidence>
<comment type="caution">
    <text evidence="10">The sequence shown here is derived from an EMBL/GenBank/DDBJ whole genome shotgun (WGS) entry which is preliminary data.</text>
</comment>
<keyword evidence="4" id="KW-0028">Amino-acid biosynthesis</keyword>
<dbReference type="EMBL" id="VIIS01001233">
    <property type="protein sequence ID" value="KAF0300799.1"/>
    <property type="molecule type" value="Genomic_DNA"/>
</dbReference>
<feature type="region of interest" description="Disordered" evidence="7">
    <location>
        <begin position="275"/>
        <end position="297"/>
    </location>
</feature>
<evidence type="ECO:0000313" key="11">
    <source>
        <dbReference type="Proteomes" id="UP000440578"/>
    </source>
</evidence>
<evidence type="ECO:0000313" key="10">
    <source>
        <dbReference type="EMBL" id="KAF0300799.1"/>
    </source>
</evidence>
<dbReference type="SUPFAM" id="SSF48179">
    <property type="entry name" value="6-phosphogluconate dehydrogenase C-terminal domain-like"/>
    <property type="match status" value="1"/>
</dbReference>
<dbReference type="PANTHER" id="PTHR11645:SF69">
    <property type="entry name" value="PYRROLINE-5-CARBOXYLATE REDUCTASE"/>
    <property type="match status" value="1"/>
</dbReference>
<proteinExistence type="inferred from homology"/>
<keyword evidence="4" id="KW-0641">Proline biosynthesis</keyword>
<comment type="pathway">
    <text evidence="1">Amino-acid biosynthesis; L-proline biosynthesis; L-proline from L-glutamate 5-semialdehyde: step 1/1.</text>
</comment>
<feature type="domain" description="Pyrroline-5-carboxylate reductase dimerisation" evidence="9">
    <location>
        <begin position="665"/>
        <end position="769"/>
    </location>
</feature>
<feature type="region of interest" description="Disordered" evidence="7">
    <location>
        <begin position="447"/>
        <end position="475"/>
    </location>
</feature>
<dbReference type="Pfam" id="PF03807">
    <property type="entry name" value="F420_oxidored"/>
    <property type="match status" value="1"/>
</dbReference>
<evidence type="ECO:0000256" key="6">
    <source>
        <dbReference type="ARBA" id="ARBA00023002"/>
    </source>
</evidence>